<feature type="compositionally biased region" description="Basic residues" evidence="1">
    <location>
        <begin position="72"/>
        <end position="88"/>
    </location>
</feature>
<reference evidence="2" key="1">
    <citation type="journal article" date="2022" name="bioRxiv">
        <title>Sequencing and chromosome-scale assembly of the giantPleurodeles waltlgenome.</title>
        <authorList>
            <person name="Brown T."/>
            <person name="Elewa A."/>
            <person name="Iarovenko S."/>
            <person name="Subramanian E."/>
            <person name="Araus A.J."/>
            <person name="Petzold A."/>
            <person name="Susuki M."/>
            <person name="Suzuki K.-i.T."/>
            <person name="Hayashi T."/>
            <person name="Toyoda A."/>
            <person name="Oliveira C."/>
            <person name="Osipova E."/>
            <person name="Leigh N.D."/>
            <person name="Simon A."/>
            <person name="Yun M.H."/>
        </authorList>
    </citation>
    <scope>NUCLEOTIDE SEQUENCE</scope>
    <source>
        <strain evidence="2">20211129_DDA</strain>
        <tissue evidence="2">Liver</tissue>
    </source>
</reference>
<evidence type="ECO:0000313" key="2">
    <source>
        <dbReference type="EMBL" id="KAJ1097512.1"/>
    </source>
</evidence>
<feature type="region of interest" description="Disordered" evidence="1">
    <location>
        <begin position="61"/>
        <end position="88"/>
    </location>
</feature>
<evidence type="ECO:0000256" key="1">
    <source>
        <dbReference type="SAM" id="MobiDB-lite"/>
    </source>
</evidence>
<accession>A0AAV7M1I5</accession>
<sequence>MKSQNPEGRVLKGPHTSVESSVRSAEAILLIAVQHASAPLAVQNDTTPRARATAYQAYTDSWNDRDTNNVRSKQRHMHNTRTKQTTRQ</sequence>
<dbReference type="AlphaFoldDB" id="A0AAV7M1I5"/>
<dbReference type="Proteomes" id="UP001066276">
    <property type="component" value="Chromosome 10"/>
</dbReference>
<protein>
    <submittedName>
        <fullName evidence="2">Uncharacterized protein</fullName>
    </submittedName>
</protein>
<feature type="region of interest" description="Disordered" evidence="1">
    <location>
        <begin position="1"/>
        <end position="20"/>
    </location>
</feature>
<comment type="caution">
    <text evidence="2">The sequence shown here is derived from an EMBL/GenBank/DDBJ whole genome shotgun (WGS) entry which is preliminary data.</text>
</comment>
<proteinExistence type="predicted"/>
<dbReference type="EMBL" id="JANPWB010000014">
    <property type="protein sequence ID" value="KAJ1097512.1"/>
    <property type="molecule type" value="Genomic_DNA"/>
</dbReference>
<organism evidence="2 3">
    <name type="scientific">Pleurodeles waltl</name>
    <name type="common">Iberian ribbed newt</name>
    <dbReference type="NCBI Taxonomy" id="8319"/>
    <lineage>
        <taxon>Eukaryota</taxon>
        <taxon>Metazoa</taxon>
        <taxon>Chordata</taxon>
        <taxon>Craniata</taxon>
        <taxon>Vertebrata</taxon>
        <taxon>Euteleostomi</taxon>
        <taxon>Amphibia</taxon>
        <taxon>Batrachia</taxon>
        <taxon>Caudata</taxon>
        <taxon>Salamandroidea</taxon>
        <taxon>Salamandridae</taxon>
        <taxon>Pleurodelinae</taxon>
        <taxon>Pleurodeles</taxon>
    </lineage>
</organism>
<evidence type="ECO:0000313" key="3">
    <source>
        <dbReference type="Proteomes" id="UP001066276"/>
    </source>
</evidence>
<name>A0AAV7M1I5_PLEWA</name>
<gene>
    <name evidence="2" type="ORF">NDU88_002630</name>
</gene>
<keyword evidence="3" id="KW-1185">Reference proteome</keyword>